<proteinExistence type="predicted"/>
<evidence type="ECO:0000313" key="3">
    <source>
        <dbReference type="Proteomes" id="UP001345219"/>
    </source>
</evidence>
<organism evidence="2 3">
    <name type="scientific">Trapa incisa</name>
    <dbReference type="NCBI Taxonomy" id="236973"/>
    <lineage>
        <taxon>Eukaryota</taxon>
        <taxon>Viridiplantae</taxon>
        <taxon>Streptophyta</taxon>
        <taxon>Embryophyta</taxon>
        <taxon>Tracheophyta</taxon>
        <taxon>Spermatophyta</taxon>
        <taxon>Magnoliopsida</taxon>
        <taxon>eudicotyledons</taxon>
        <taxon>Gunneridae</taxon>
        <taxon>Pentapetalae</taxon>
        <taxon>rosids</taxon>
        <taxon>malvids</taxon>
        <taxon>Myrtales</taxon>
        <taxon>Lythraceae</taxon>
        <taxon>Trapa</taxon>
    </lineage>
</organism>
<feature type="compositionally biased region" description="Pro residues" evidence="1">
    <location>
        <begin position="209"/>
        <end position="218"/>
    </location>
</feature>
<reference evidence="2 3" key="1">
    <citation type="journal article" date="2023" name="Hortic Res">
        <title>Pangenome of water caltrop reveals structural variations and asymmetric subgenome divergence after allopolyploidization.</title>
        <authorList>
            <person name="Zhang X."/>
            <person name="Chen Y."/>
            <person name="Wang L."/>
            <person name="Yuan Y."/>
            <person name="Fang M."/>
            <person name="Shi L."/>
            <person name="Lu R."/>
            <person name="Comes H.P."/>
            <person name="Ma Y."/>
            <person name="Chen Y."/>
            <person name="Huang G."/>
            <person name="Zhou Y."/>
            <person name="Zheng Z."/>
            <person name="Qiu Y."/>
        </authorList>
    </citation>
    <scope>NUCLEOTIDE SEQUENCE [LARGE SCALE GENOMIC DNA]</scope>
    <source>
        <tissue evidence="2">Roots</tissue>
    </source>
</reference>
<name>A0AAN7QP12_9MYRT</name>
<gene>
    <name evidence="2" type="ORF">SAY87_027850</name>
</gene>
<protein>
    <submittedName>
        <fullName evidence="2">Uncharacterized protein</fullName>
    </submittedName>
</protein>
<accession>A0AAN7QP12</accession>
<dbReference type="EMBL" id="JAXIOK010000004">
    <property type="protein sequence ID" value="KAK4772831.1"/>
    <property type="molecule type" value="Genomic_DNA"/>
</dbReference>
<dbReference type="PANTHER" id="PTHR36757:SF1">
    <property type="entry name" value="GENOME ASSEMBLY, CHROMOSOME: A04"/>
    <property type="match status" value="1"/>
</dbReference>
<comment type="caution">
    <text evidence="2">The sequence shown here is derived from an EMBL/GenBank/DDBJ whole genome shotgun (WGS) entry which is preliminary data.</text>
</comment>
<dbReference type="AlphaFoldDB" id="A0AAN7QP12"/>
<feature type="region of interest" description="Disordered" evidence="1">
    <location>
        <begin position="127"/>
        <end position="153"/>
    </location>
</feature>
<dbReference type="Proteomes" id="UP001345219">
    <property type="component" value="Chromosome 22"/>
</dbReference>
<feature type="region of interest" description="Disordered" evidence="1">
    <location>
        <begin position="79"/>
        <end position="111"/>
    </location>
</feature>
<keyword evidence="3" id="KW-1185">Reference proteome</keyword>
<feature type="compositionally biased region" description="Basic and acidic residues" evidence="1">
    <location>
        <begin position="100"/>
        <end position="110"/>
    </location>
</feature>
<evidence type="ECO:0000256" key="1">
    <source>
        <dbReference type="SAM" id="MobiDB-lite"/>
    </source>
</evidence>
<dbReference type="PANTHER" id="PTHR36757">
    <property type="entry name" value="BNAANNG22500D PROTEIN"/>
    <property type="match status" value="1"/>
</dbReference>
<feature type="compositionally biased region" description="Basic and acidic residues" evidence="1">
    <location>
        <begin position="131"/>
        <end position="148"/>
    </location>
</feature>
<evidence type="ECO:0000313" key="2">
    <source>
        <dbReference type="EMBL" id="KAK4772831.1"/>
    </source>
</evidence>
<sequence>MEILTDSSSISPRISFSYDLSLCDIVPVEEQRQCHFRSDPSSGLNSVFEFDLSTTSESFLNHEACSADELFSGGKIIPTEVKKRTPPSSNSHSYSTATKKGGEEQEHQEDPQQYLAVPVPHHLQFQAGESQSKEPCEKPRNETAEDQKQASNSKLSFWRFKRSSSLNCGSGYGRKLCPLPLLSRSNSTGSAAELPLTKETSGSSDKYHPPPPPPPPPFQSRLSNGCHHNPRQRPPLRRSGVASSTYGNNCSMRVNTALNVHSGNLFGLGSIIFNVKDKNRRK</sequence>
<feature type="compositionally biased region" description="Polar residues" evidence="1">
    <location>
        <begin position="86"/>
        <end position="98"/>
    </location>
</feature>
<feature type="region of interest" description="Disordered" evidence="1">
    <location>
        <begin position="186"/>
        <end position="243"/>
    </location>
</feature>